<keyword evidence="1" id="KW-0472">Membrane</keyword>
<accession>A0A3G8WHL9</accession>
<dbReference type="PANTHER" id="PTHR30273:SF2">
    <property type="entry name" value="PROTEIN FECR"/>
    <property type="match status" value="1"/>
</dbReference>
<dbReference type="AlphaFoldDB" id="A0A3G8WHL9"/>
<sequence length="226" mass="24802">MINNKQKEFVFRLWTRHATGKNLSTKEHEIMNAWEQDALSAMNPAAVKSAKLETMQELDARFALSHGHSVGVRKKYVWQAAAVIILLFSVGGWFIYDNVFKPDIYTAVAANNKITLEDGTTVTLLPGASLTVEKSFPADTREVRLQGDAVFAVAKSAQHPFIVYADGFTTRVLGTVFKISQSGKVKSVDLYEGKVAVSSGTALLSYLALSRNGQTSVCPMQPPLFQ</sequence>
<protein>
    <recommendedName>
        <fullName evidence="2">FecR protein domain-containing protein</fullName>
    </recommendedName>
</protein>
<organism evidence="3 4">
    <name type="scientific">Chryseobacterium taklimakanense</name>
    <dbReference type="NCBI Taxonomy" id="536441"/>
    <lineage>
        <taxon>Bacteria</taxon>
        <taxon>Pseudomonadati</taxon>
        <taxon>Bacteroidota</taxon>
        <taxon>Flavobacteriia</taxon>
        <taxon>Flavobacteriales</taxon>
        <taxon>Weeksellaceae</taxon>
        <taxon>Chryseobacterium group</taxon>
        <taxon>Chryseobacterium</taxon>
    </lineage>
</organism>
<feature type="domain" description="FecR protein" evidence="2">
    <location>
        <begin position="103"/>
        <end position="195"/>
    </location>
</feature>
<name>A0A3G8WHL9_9FLAO</name>
<proteinExistence type="predicted"/>
<dbReference type="InterPro" id="IPR012373">
    <property type="entry name" value="Ferrdict_sens_TM"/>
</dbReference>
<keyword evidence="1" id="KW-1133">Transmembrane helix</keyword>
<evidence type="ECO:0000313" key="3">
    <source>
        <dbReference type="EMBL" id="AZI20680.1"/>
    </source>
</evidence>
<reference evidence="4" key="1">
    <citation type="submission" date="2018-11" db="EMBL/GenBank/DDBJ databases">
        <title>Proposal to divide the Flavobacteriaceae and reorganize its genera based on Amino Acid Identity values calculated from whole genome sequences.</title>
        <authorList>
            <person name="Nicholson A.C."/>
            <person name="Gulvik C.A."/>
            <person name="Whitney A.M."/>
            <person name="Humrighouse B.W."/>
            <person name="Bell M."/>
            <person name="Holmes B."/>
            <person name="Steigerwalt A.B."/>
            <person name="Villarma A."/>
            <person name="Sheth M."/>
            <person name="Batra D."/>
            <person name="Pryor J."/>
            <person name="Bernardet J.-F."/>
            <person name="Hugo C."/>
            <person name="Kampfer P."/>
            <person name="Newman J.D."/>
            <person name="McQuiston J.R."/>
        </authorList>
    </citation>
    <scope>NUCLEOTIDE SEQUENCE [LARGE SCALE GENOMIC DNA]</scope>
    <source>
        <strain evidence="4">H4753</strain>
    </source>
</reference>
<dbReference type="RefSeq" id="WP_124784868.1">
    <property type="nucleotide sequence ID" value="NZ_CP034171.1"/>
</dbReference>
<dbReference type="Proteomes" id="UP000282297">
    <property type="component" value="Chromosome"/>
</dbReference>
<dbReference type="EMBL" id="CP034171">
    <property type="protein sequence ID" value="AZI20680.1"/>
    <property type="molecule type" value="Genomic_DNA"/>
</dbReference>
<dbReference type="GO" id="GO:0016989">
    <property type="term" value="F:sigma factor antagonist activity"/>
    <property type="evidence" value="ECO:0007669"/>
    <property type="project" value="TreeGrafter"/>
</dbReference>
<dbReference type="Gene3D" id="2.60.120.1440">
    <property type="match status" value="1"/>
</dbReference>
<keyword evidence="1" id="KW-0812">Transmembrane</keyword>
<dbReference type="PANTHER" id="PTHR30273">
    <property type="entry name" value="PERIPLASMIC SIGNAL SENSOR AND SIGMA FACTOR ACTIVATOR FECR-RELATED"/>
    <property type="match status" value="1"/>
</dbReference>
<dbReference type="Pfam" id="PF04773">
    <property type="entry name" value="FecR"/>
    <property type="match status" value="1"/>
</dbReference>
<feature type="transmembrane region" description="Helical" evidence="1">
    <location>
        <begin position="76"/>
        <end position="96"/>
    </location>
</feature>
<dbReference type="InterPro" id="IPR006860">
    <property type="entry name" value="FecR"/>
</dbReference>
<evidence type="ECO:0000313" key="4">
    <source>
        <dbReference type="Proteomes" id="UP000282297"/>
    </source>
</evidence>
<gene>
    <name evidence="3" type="ORF">EIH08_08125</name>
</gene>
<evidence type="ECO:0000259" key="2">
    <source>
        <dbReference type="Pfam" id="PF04773"/>
    </source>
</evidence>
<evidence type="ECO:0000256" key="1">
    <source>
        <dbReference type="SAM" id="Phobius"/>
    </source>
</evidence>